<gene>
    <name evidence="1" type="ORF">SAMN02745108_02662</name>
</gene>
<protein>
    <submittedName>
        <fullName evidence="1">Uncharacterized protein</fullName>
    </submittedName>
</protein>
<proteinExistence type="predicted"/>
<organism evidence="1 2">
    <name type="scientific">Fibrobacter intestinalis</name>
    <dbReference type="NCBI Taxonomy" id="28122"/>
    <lineage>
        <taxon>Bacteria</taxon>
        <taxon>Pseudomonadati</taxon>
        <taxon>Fibrobacterota</taxon>
        <taxon>Fibrobacteria</taxon>
        <taxon>Fibrobacterales</taxon>
        <taxon>Fibrobacteraceae</taxon>
        <taxon>Fibrobacter</taxon>
    </lineage>
</organism>
<dbReference type="Proteomes" id="UP000190449">
    <property type="component" value="Unassembled WGS sequence"/>
</dbReference>
<dbReference type="STRING" id="28122.SAMN02745108_02662"/>
<dbReference type="RefSeq" id="WP_143394402.1">
    <property type="nucleotide sequence ID" value="NZ_FUWU01000070.1"/>
</dbReference>
<accession>A0A1T4RDA4</accession>
<sequence length="423" mass="47277">MGFFSFVGSCISHAASFVGSAVSAVGRTVGKVVTGVARFAGKVLTTVASVGEKVIKTVKTVWPVVKPWVAKFANALIAVPVVGPYLAVAAKTLLALENSPILKKIASVAERVLPKMKKIGIALTKWSDIQKAKEDQEILEEGEAEMRSNEEKCSLRMAQIINKFIIVNSTIQKMIEEDKAVDLDSYLRIRADARILEKIKDRLTNIKSLDEVSADDLFVLNFSDKVINEEDVSAEDADRFAELVEKMFGKSVMAIVFDEMIKQWAADLEVDREKEKKMFAEWNSSNVIFKRFSRLEADNLLSDEEMVEFKGLKDKLPRMKENLDEVQKSIGHRQFYIEAAEGMLCVYEGDKAIAEVVGEDEIDIIKENVEDVGQLIIECMNRGKEWESLTEDEQGLIMDFSNIFRKSAQNRAKEVVEVIGGAC</sequence>
<name>A0A1T4RDA4_9BACT</name>
<evidence type="ECO:0000313" key="1">
    <source>
        <dbReference type="EMBL" id="SKA14004.1"/>
    </source>
</evidence>
<dbReference type="AlphaFoldDB" id="A0A1T4RDA4"/>
<reference evidence="1 2" key="1">
    <citation type="submission" date="2017-02" db="EMBL/GenBank/DDBJ databases">
        <authorList>
            <person name="Peterson S.W."/>
        </authorList>
    </citation>
    <scope>NUCLEOTIDE SEQUENCE [LARGE SCALE GENOMIC DNA]</scope>
    <source>
        <strain evidence="1 2">ATCC 43854</strain>
    </source>
</reference>
<dbReference type="EMBL" id="FUWU01000070">
    <property type="protein sequence ID" value="SKA14004.1"/>
    <property type="molecule type" value="Genomic_DNA"/>
</dbReference>
<evidence type="ECO:0000313" key="2">
    <source>
        <dbReference type="Proteomes" id="UP000190449"/>
    </source>
</evidence>